<organism evidence="1">
    <name type="scientific">Mariniphaga anaerophila</name>
    <dbReference type="NCBI Taxonomy" id="1484053"/>
    <lineage>
        <taxon>Bacteria</taxon>
        <taxon>Pseudomonadati</taxon>
        <taxon>Bacteroidota</taxon>
        <taxon>Bacteroidia</taxon>
        <taxon>Marinilabiliales</taxon>
        <taxon>Prolixibacteraceae</taxon>
        <taxon>Mariniphaga</taxon>
    </lineage>
</organism>
<sequence>MKKKRIHSFILFFAFILFVAGSCEKLEDLQLPPVTQTGAGTFGCLVNGEIWLPKSIISFPSIPKVSAELVREDEHRIWKFGASQGNSSSFYFGIYKDSLKNGTINIPINELNDIGLYFFSKDFEKPSFSWRQELPGELIITKLDTINMILSGTFWFDAVNDIDEKVEIRDGRFDLIIDQIQP</sequence>
<evidence type="ECO:0000313" key="1">
    <source>
        <dbReference type="EMBL" id="HDR52805.1"/>
    </source>
</evidence>
<dbReference type="AlphaFoldDB" id="A0A831PLQ4"/>
<reference evidence="1" key="1">
    <citation type="journal article" date="2020" name="mSystems">
        <title>Genome- and Community-Level Interaction Insights into Carbon Utilization and Element Cycling Functions of Hydrothermarchaeota in Hydrothermal Sediment.</title>
        <authorList>
            <person name="Zhou Z."/>
            <person name="Liu Y."/>
            <person name="Xu W."/>
            <person name="Pan J."/>
            <person name="Luo Z.H."/>
            <person name="Li M."/>
        </authorList>
    </citation>
    <scope>NUCLEOTIDE SEQUENCE [LARGE SCALE GENOMIC DNA]</scope>
    <source>
        <strain evidence="1">SpSt-1217</strain>
    </source>
</reference>
<comment type="caution">
    <text evidence="1">The sequence shown here is derived from an EMBL/GenBank/DDBJ whole genome shotgun (WGS) entry which is preliminary data.</text>
</comment>
<accession>A0A831PLQ4</accession>
<name>A0A831PLQ4_9BACT</name>
<protein>
    <submittedName>
        <fullName evidence="1">Uncharacterized protein</fullName>
    </submittedName>
</protein>
<dbReference type="EMBL" id="DSDK01000813">
    <property type="protein sequence ID" value="HDR52805.1"/>
    <property type="molecule type" value="Genomic_DNA"/>
</dbReference>
<gene>
    <name evidence="1" type="ORF">ENN90_14500</name>
</gene>
<dbReference type="Proteomes" id="UP000886047">
    <property type="component" value="Unassembled WGS sequence"/>
</dbReference>
<proteinExistence type="predicted"/>
<dbReference type="PROSITE" id="PS51257">
    <property type="entry name" value="PROKAR_LIPOPROTEIN"/>
    <property type="match status" value="1"/>
</dbReference>